<dbReference type="PANTHER" id="PTHR45626">
    <property type="entry name" value="TRANSCRIPTION TERMINATION FACTOR 2-RELATED"/>
    <property type="match status" value="1"/>
</dbReference>
<dbReference type="GO" id="GO:0006281">
    <property type="term" value="P:DNA repair"/>
    <property type="evidence" value="ECO:0007669"/>
    <property type="project" value="TreeGrafter"/>
</dbReference>
<keyword evidence="1" id="KW-0547">Nucleotide-binding</keyword>
<dbReference type="GO" id="GO:0005634">
    <property type="term" value="C:nucleus"/>
    <property type="evidence" value="ECO:0007669"/>
    <property type="project" value="TreeGrafter"/>
</dbReference>
<dbReference type="OrthoDB" id="3270319at2759"/>
<organism evidence="6 7">
    <name type="scientific">Dendrothele bispora (strain CBS 962.96)</name>
    <dbReference type="NCBI Taxonomy" id="1314807"/>
    <lineage>
        <taxon>Eukaryota</taxon>
        <taxon>Fungi</taxon>
        <taxon>Dikarya</taxon>
        <taxon>Basidiomycota</taxon>
        <taxon>Agaricomycotina</taxon>
        <taxon>Agaricomycetes</taxon>
        <taxon>Agaricomycetidae</taxon>
        <taxon>Agaricales</taxon>
        <taxon>Agaricales incertae sedis</taxon>
        <taxon>Dendrothele</taxon>
    </lineage>
</organism>
<dbReference type="SMART" id="SM00487">
    <property type="entry name" value="DEXDc"/>
    <property type="match status" value="1"/>
</dbReference>
<dbReference type="EMBL" id="ML179080">
    <property type="protein sequence ID" value="THV02122.1"/>
    <property type="molecule type" value="Genomic_DNA"/>
</dbReference>
<dbReference type="GO" id="GO:0005524">
    <property type="term" value="F:ATP binding"/>
    <property type="evidence" value="ECO:0007669"/>
    <property type="project" value="UniProtKB-KW"/>
</dbReference>
<keyword evidence="7" id="KW-1185">Reference proteome</keyword>
<proteinExistence type="predicted"/>
<dbReference type="AlphaFoldDB" id="A0A4S8MHV5"/>
<evidence type="ECO:0000313" key="7">
    <source>
        <dbReference type="Proteomes" id="UP000297245"/>
    </source>
</evidence>
<name>A0A4S8MHV5_DENBC</name>
<dbReference type="InterPro" id="IPR038718">
    <property type="entry name" value="SNF2-like_sf"/>
</dbReference>
<dbReference type="InterPro" id="IPR050628">
    <property type="entry name" value="SNF2_RAD54_helicase_TF"/>
</dbReference>
<feature type="region of interest" description="Disordered" evidence="4">
    <location>
        <begin position="288"/>
        <end position="314"/>
    </location>
</feature>
<dbReference type="Pfam" id="PF00176">
    <property type="entry name" value="SNF2-rel_dom"/>
    <property type="match status" value="1"/>
</dbReference>
<sequence length="769" mass="87145">MPEIRLYIALLCLYFLDDNIRYPWCMLLWQDITGIKDDLLGETLPPGWSQEMQYEIRLFFDQYRILDKEDERTHMWEVKWKIHTTITECFSEENIHPLLLIKAQNNLSMWPGADMYIPQCLEAMVSKLFGAEAFGERGILIHGFQCTLHLFATWSWSRLRRTMERDLKKMAKKQAEADAAFDALAKASPMTDTMVTKVITLVGDWKKLTLIYSDSATTAKANDMLDEVNRIMVEIGAQKAPPKAKGKAKGSGKALTGFKKSANNYIATDEGLLWITGLYDQYFGADKNNNDHEDEDPSAYSRELNRENIDDEGGDLGTEMESKMSYEGTQNCWDTPSLFNKPSPDRVPTSLHWHQLSGAHSVMRNLFKSSPDASACTGMLISDEVGLGKTALCLTILATLNQFCTLQERNEPLPSVVDGLPFLKDSSKIPNLPHVIVVPGTVLQQWIDEIKILFISMSIDLFVYTCPKSGNAEFWGPESPLSKSKQEPRNRIIITTHSSLQNDFTSAFRSKQDKGKDPWILPRRLSKPLDGMISEQQFLTVAIDELHQVKNIGTKYFSALALAKQASVTLGLTGTPLMTAPKDIASLGRILGIPYFLSRQSIEEGKEYDRNVRKARKLDNDGLELHKTQIRAVSQMQAVFSGHFIRRTQDSKNWLGNKLLDLPPYETIVGVINLTEREKQIMQVRAEEAKANVSTANEMSAFFTKMFYLEYRLAIAYAKLHSDSPPPVFESIEEWEPIQSSKMTLAAKLCRHYLQADNVGDVKFRDREV</sequence>
<dbReference type="Gene3D" id="3.40.50.10810">
    <property type="entry name" value="Tandem AAA-ATPase domain"/>
    <property type="match status" value="1"/>
</dbReference>
<dbReference type="GO" id="GO:0016787">
    <property type="term" value="F:hydrolase activity"/>
    <property type="evidence" value="ECO:0007669"/>
    <property type="project" value="UniProtKB-KW"/>
</dbReference>
<evidence type="ECO:0000259" key="5">
    <source>
        <dbReference type="PROSITE" id="PS51192"/>
    </source>
</evidence>
<protein>
    <recommendedName>
        <fullName evidence="5">Helicase ATP-binding domain-containing protein</fullName>
    </recommendedName>
</protein>
<dbReference type="InterPro" id="IPR000330">
    <property type="entry name" value="SNF2_N"/>
</dbReference>
<evidence type="ECO:0000256" key="3">
    <source>
        <dbReference type="ARBA" id="ARBA00022840"/>
    </source>
</evidence>
<dbReference type="InterPro" id="IPR014001">
    <property type="entry name" value="Helicase_ATP-bd"/>
</dbReference>
<dbReference type="PROSITE" id="PS51192">
    <property type="entry name" value="HELICASE_ATP_BIND_1"/>
    <property type="match status" value="1"/>
</dbReference>
<dbReference type="Proteomes" id="UP000297245">
    <property type="component" value="Unassembled WGS sequence"/>
</dbReference>
<reference evidence="6 7" key="1">
    <citation type="journal article" date="2019" name="Nat. Ecol. Evol.">
        <title>Megaphylogeny resolves global patterns of mushroom evolution.</title>
        <authorList>
            <person name="Varga T."/>
            <person name="Krizsan K."/>
            <person name="Foldi C."/>
            <person name="Dima B."/>
            <person name="Sanchez-Garcia M."/>
            <person name="Sanchez-Ramirez S."/>
            <person name="Szollosi G.J."/>
            <person name="Szarkandi J.G."/>
            <person name="Papp V."/>
            <person name="Albert L."/>
            <person name="Andreopoulos W."/>
            <person name="Angelini C."/>
            <person name="Antonin V."/>
            <person name="Barry K.W."/>
            <person name="Bougher N.L."/>
            <person name="Buchanan P."/>
            <person name="Buyck B."/>
            <person name="Bense V."/>
            <person name="Catcheside P."/>
            <person name="Chovatia M."/>
            <person name="Cooper J."/>
            <person name="Damon W."/>
            <person name="Desjardin D."/>
            <person name="Finy P."/>
            <person name="Geml J."/>
            <person name="Haridas S."/>
            <person name="Hughes K."/>
            <person name="Justo A."/>
            <person name="Karasinski D."/>
            <person name="Kautmanova I."/>
            <person name="Kiss B."/>
            <person name="Kocsube S."/>
            <person name="Kotiranta H."/>
            <person name="LaButti K.M."/>
            <person name="Lechner B.E."/>
            <person name="Liimatainen K."/>
            <person name="Lipzen A."/>
            <person name="Lukacs Z."/>
            <person name="Mihaltcheva S."/>
            <person name="Morgado L.N."/>
            <person name="Niskanen T."/>
            <person name="Noordeloos M.E."/>
            <person name="Ohm R.A."/>
            <person name="Ortiz-Santana B."/>
            <person name="Ovrebo C."/>
            <person name="Racz N."/>
            <person name="Riley R."/>
            <person name="Savchenko A."/>
            <person name="Shiryaev A."/>
            <person name="Soop K."/>
            <person name="Spirin V."/>
            <person name="Szebenyi C."/>
            <person name="Tomsovsky M."/>
            <person name="Tulloss R.E."/>
            <person name="Uehling J."/>
            <person name="Grigoriev I.V."/>
            <person name="Vagvolgyi C."/>
            <person name="Papp T."/>
            <person name="Martin F.M."/>
            <person name="Miettinen O."/>
            <person name="Hibbett D.S."/>
            <person name="Nagy L.G."/>
        </authorList>
    </citation>
    <scope>NUCLEOTIDE SEQUENCE [LARGE SCALE GENOMIC DNA]</scope>
    <source>
        <strain evidence="6 7">CBS 962.96</strain>
    </source>
</reference>
<gene>
    <name evidence="6" type="ORF">K435DRAFT_853107</name>
</gene>
<keyword evidence="2" id="KW-0378">Hydrolase</keyword>
<dbReference type="SUPFAM" id="SSF52540">
    <property type="entry name" value="P-loop containing nucleoside triphosphate hydrolases"/>
    <property type="match status" value="1"/>
</dbReference>
<dbReference type="GO" id="GO:0008094">
    <property type="term" value="F:ATP-dependent activity, acting on DNA"/>
    <property type="evidence" value="ECO:0007669"/>
    <property type="project" value="TreeGrafter"/>
</dbReference>
<evidence type="ECO:0000256" key="2">
    <source>
        <dbReference type="ARBA" id="ARBA00022801"/>
    </source>
</evidence>
<evidence type="ECO:0000256" key="4">
    <source>
        <dbReference type="SAM" id="MobiDB-lite"/>
    </source>
</evidence>
<dbReference type="InterPro" id="IPR027417">
    <property type="entry name" value="P-loop_NTPase"/>
</dbReference>
<evidence type="ECO:0000256" key="1">
    <source>
        <dbReference type="ARBA" id="ARBA00022741"/>
    </source>
</evidence>
<evidence type="ECO:0000313" key="6">
    <source>
        <dbReference type="EMBL" id="THV02122.1"/>
    </source>
</evidence>
<keyword evidence="3" id="KW-0067">ATP-binding</keyword>
<accession>A0A4S8MHV5</accession>
<feature type="domain" description="Helicase ATP-binding" evidence="5">
    <location>
        <begin position="370"/>
        <end position="594"/>
    </location>
</feature>